<dbReference type="Proteomes" id="UP001597492">
    <property type="component" value="Unassembled WGS sequence"/>
</dbReference>
<dbReference type="PANTHER" id="PTHR30036:SF7">
    <property type="entry name" value="ABC TRANSPORTER PERIPLASMIC-BINDING PROTEIN YPHF"/>
    <property type="match status" value="1"/>
</dbReference>
<evidence type="ECO:0000259" key="4">
    <source>
        <dbReference type="Pfam" id="PF13407"/>
    </source>
</evidence>
<name>A0ABW5UY15_9MICO</name>
<dbReference type="PANTHER" id="PTHR30036">
    <property type="entry name" value="D-XYLOSE-BINDING PERIPLASMIC PROTEIN"/>
    <property type="match status" value="1"/>
</dbReference>
<dbReference type="Gene3D" id="3.40.50.2300">
    <property type="match status" value="2"/>
</dbReference>
<dbReference type="RefSeq" id="WP_019618587.1">
    <property type="nucleotide sequence ID" value="NZ_JBHUNE010000006.1"/>
</dbReference>
<reference evidence="6" key="1">
    <citation type="journal article" date="2019" name="Int. J. Syst. Evol. Microbiol.">
        <title>The Global Catalogue of Microorganisms (GCM) 10K type strain sequencing project: providing services to taxonomists for standard genome sequencing and annotation.</title>
        <authorList>
            <consortium name="The Broad Institute Genomics Platform"/>
            <consortium name="The Broad Institute Genome Sequencing Center for Infectious Disease"/>
            <person name="Wu L."/>
            <person name="Ma J."/>
        </authorList>
    </citation>
    <scope>NUCLEOTIDE SEQUENCE [LARGE SCALE GENOMIC DNA]</scope>
    <source>
        <strain evidence="6">TISTR 1514</strain>
    </source>
</reference>
<dbReference type="PROSITE" id="PS51257">
    <property type="entry name" value="PROKAR_LIPOPROTEIN"/>
    <property type="match status" value="1"/>
</dbReference>
<sequence>MSTRNFLQRIRRGAFVAAATAAALVLAACSGPAGVNGELNQNSGGTQQAAGIDTPPLKVALITHAVPGDTFWDVVRKGAETAAAKDNVELLYSSDPDGARQAQLVQQAVDQNVDGIIVTLAKPDAMSSAVESAVDAGIPVITINAGENEYEAMGALAHFGQNETVAGEAAGTQLNELGAKNIICVIQEQGQIALEQRCEGVESTFEGKSEILYVNSADMSSVASNITAKLQTSTDIDYVMTLGAPIAMTAIDSIADAGSSAKLATFDMNAEAIKELQDGNIQFIVDQQPYLQGYEAVDGIWLYATNGNVQGGGAPVYTGPQIVTQENADAVAEYAANGTR</sequence>
<comment type="subcellular location">
    <subcellularLocation>
        <location evidence="1">Cell envelope</location>
    </subcellularLocation>
</comment>
<evidence type="ECO:0000256" key="2">
    <source>
        <dbReference type="ARBA" id="ARBA00007639"/>
    </source>
</evidence>
<organism evidence="5 6">
    <name type="scientific">Gulosibacter faecalis</name>
    <dbReference type="NCBI Taxonomy" id="272240"/>
    <lineage>
        <taxon>Bacteria</taxon>
        <taxon>Bacillati</taxon>
        <taxon>Actinomycetota</taxon>
        <taxon>Actinomycetes</taxon>
        <taxon>Micrococcales</taxon>
        <taxon>Microbacteriaceae</taxon>
        <taxon>Gulosibacter</taxon>
    </lineage>
</organism>
<comment type="similarity">
    <text evidence="2">Belongs to the bacterial solute-binding protein 2 family.</text>
</comment>
<accession>A0ABW5UY15</accession>
<comment type="caution">
    <text evidence="5">The sequence shown here is derived from an EMBL/GenBank/DDBJ whole genome shotgun (WGS) entry which is preliminary data.</text>
</comment>
<evidence type="ECO:0000313" key="6">
    <source>
        <dbReference type="Proteomes" id="UP001597492"/>
    </source>
</evidence>
<keyword evidence="3" id="KW-0732">Signal</keyword>
<dbReference type="Pfam" id="PF13407">
    <property type="entry name" value="Peripla_BP_4"/>
    <property type="match status" value="1"/>
</dbReference>
<protein>
    <submittedName>
        <fullName evidence="5">Sugar ABC transporter substrate-binding protein</fullName>
    </submittedName>
</protein>
<dbReference type="InterPro" id="IPR028082">
    <property type="entry name" value="Peripla_BP_I"/>
</dbReference>
<proteinExistence type="inferred from homology"/>
<feature type="chain" id="PRO_5045537304" evidence="3">
    <location>
        <begin position="28"/>
        <end position="340"/>
    </location>
</feature>
<feature type="domain" description="Periplasmic binding protein" evidence="4">
    <location>
        <begin position="66"/>
        <end position="304"/>
    </location>
</feature>
<feature type="signal peptide" evidence="3">
    <location>
        <begin position="1"/>
        <end position="27"/>
    </location>
</feature>
<dbReference type="EMBL" id="JBHUNE010000006">
    <property type="protein sequence ID" value="MFD2758135.1"/>
    <property type="molecule type" value="Genomic_DNA"/>
</dbReference>
<dbReference type="InterPro" id="IPR050555">
    <property type="entry name" value="Bact_Solute-Bind_Prot2"/>
</dbReference>
<evidence type="ECO:0000256" key="3">
    <source>
        <dbReference type="SAM" id="SignalP"/>
    </source>
</evidence>
<keyword evidence="6" id="KW-1185">Reference proteome</keyword>
<dbReference type="SUPFAM" id="SSF53822">
    <property type="entry name" value="Periplasmic binding protein-like I"/>
    <property type="match status" value="1"/>
</dbReference>
<evidence type="ECO:0000256" key="1">
    <source>
        <dbReference type="ARBA" id="ARBA00004196"/>
    </source>
</evidence>
<evidence type="ECO:0000313" key="5">
    <source>
        <dbReference type="EMBL" id="MFD2758135.1"/>
    </source>
</evidence>
<gene>
    <name evidence="5" type="ORF">ACFSW7_07065</name>
</gene>
<dbReference type="CDD" id="cd06312">
    <property type="entry name" value="PBP1_ABC_sugar_binding-like"/>
    <property type="match status" value="1"/>
</dbReference>
<dbReference type="InterPro" id="IPR025997">
    <property type="entry name" value="SBP_2_dom"/>
</dbReference>